<keyword evidence="3" id="KW-1185">Reference proteome</keyword>
<accession>A0A0D0CNB2</accession>
<gene>
    <name evidence="2" type="ORF">PAXRUDRAFT_29329</name>
</gene>
<dbReference type="Proteomes" id="UP000054538">
    <property type="component" value="Unassembled WGS sequence"/>
</dbReference>
<protein>
    <submittedName>
        <fullName evidence="2">Uncharacterized protein</fullName>
    </submittedName>
</protein>
<evidence type="ECO:0000256" key="1">
    <source>
        <dbReference type="SAM" id="Coils"/>
    </source>
</evidence>
<evidence type="ECO:0000313" key="3">
    <source>
        <dbReference type="Proteomes" id="UP000054538"/>
    </source>
</evidence>
<dbReference type="EMBL" id="KN831162">
    <property type="protein sequence ID" value="KIK72161.1"/>
    <property type="molecule type" value="Genomic_DNA"/>
</dbReference>
<name>A0A0D0CNB2_9AGAM</name>
<sequence length="133" mass="15237">NSSFSQNVKLLMQQRAFKEFQTDIGHWVAKQHVGCKDMVDVQSAQLKQNLKDMLEAEKKRLRVQKENEVATILKQQERSLHNIQARGRYQGIEHAEDITTENNANEAMPQADNASDSECQTMIICHNHCACLQ</sequence>
<feature type="coiled-coil region" evidence="1">
    <location>
        <begin position="44"/>
        <end position="71"/>
    </location>
</feature>
<dbReference type="HOGENOM" id="CLU_1911696_0_0_1"/>
<evidence type="ECO:0000313" key="2">
    <source>
        <dbReference type="EMBL" id="KIK72161.1"/>
    </source>
</evidence>
<dbReference type="InParanoid" id="A0A0D0CNB2"/>
<reference evidence="3" key="2">
    <citation type="submission" date="2015-01" db="EMBL/GenBank/DDBJ databases">
        <title>Evolutionary Origins and Diversification of the Mycorrhizal Mutualists.</title>
        <authorList>
            <consortium name="DOE Joint Genome Institute"/>
            <consortium name="Mycorrhizal Genomics Consortium"/>
            <person name="Kohler A."/>
            <person name="Kuo A."/>
            <person name="Nagy L.G."/>
            <person name="Floudas D."/>
            <person name="Copeland A."/>
            <person name="Barry K.W."/>
            <person name="Cichocki N."/>
            <person name="Veneault-Fourrey C."/>
            <person name="LaButti K."/>
            <person name="Lindquist E.A."/>
            <person name="Lipzen A."/>
            <person name="Lundell T."/>
            <person name="Morin E."/>
            <person name="Murat C."/>
            <person name="Riley R."/>
            <person name="Ohm R."/>
            <person name="Sun H."/>
            <person name="Tunlid A."/>
            <person name="Henrissat B."/>
            <person name="Grigoriev I.V."/>
            <person name="Hibbett D.S."/>
            <person name="Martin F."/>
        </authorList>
    </citation>
    <scope>NUCLEOTIDE SEQUENCE [LARGE SCALE GENOMIC DNA]</scope>
    <source>
        <strain evidence="3">Ve08.2h10</strain>
    </source>
</reference>
<dbReference type="AlphaFoldDB" id="A0A0D0CNB2"/>
<reference evidence="2 3" key="1">
    <citation type="submission" date="2014-04" db="EMBL/GenBank/DDBJ databases">
        <authorList>
            <consortium name="DOE Joint Genome Institute"/>
            <person name="Kuo A."/>
            <person name="Kohler A."/>
            <person name="Jargeat P."/>
            <person name="Nagy L.G."/>
            <person name="Floudas D."/>
            <person name="Copeland A."/>
            <person name="Barry K.W."/>
            <person name="Cichocki N."/>
            <person name="Veneault-Fourrey C."/>
            <person name="LaButti K."/>
            <person name="Lindquist E.A."/>
            <person name="Lipzen A."/>
            <person name="Lundell T."/>
            <person name="Morin E."/>
            <person name="Murat C."/>
            <person name="Sun H."/>
            <person name="Tunlid A."/>
            <person name="Henrissat B."/>
            <person name="Grigoriev I.V."/>
            <person name="Hibbett D.S."/>
            <person name="Martin F."/>
            <person name="Nordberg H.P."/>
            <person name="Cantor M.N."/>
            <person name="Hua S.X."/>
        </authorList>
    </citation>
    <scope>NUCLEOTIDE SEQUENCE [LARGE SCALE GENOMIC DNA]</scope>
    <source>
        <strain evidence="2 3">Ve08.2h10</strain>
    </source>
</reference>
<proteinExistence type="predicted"/>
<organism evidence="2 3">
    <name type="scientific">Paxillus rubicundulus Ve08.2h10</name>
    <dbReference type="NCBI Taxonomy" id="930991"/>
    <lineage>
        <taxon>Eukaryota</taxon>
        <taxon>Fungi</taxon>
        <taxon>Dikarya</taxon>
        <taxon>Basidiomycota</taxon>
        <taxon>Agaricomycotina</taxon>
        <taxon>Agaricomycetes</taxon>
        <taxon>Agaricomycetidae</taxon>
        <taxon>Boletales</taxon>
        <taxon>Paxilineae</taxon>
        <taxon>Paxillaceae</taxon>
        <taxon>Paxillus</taxon>
    </lineage>
</organism>
<keyword evidence="1" id="KW-0175">Coiled coil</keyword>
<feature type="non-terminal residue" evidence="2">
    <location>
        <position position="1"/>
    </location>
</feature>